<evidence type="ECO:0000313" key="3">
    <source>
        <dbReference type="Proteomes" id="UP000003980"/>
    </source>
</evidence>
<evidence type="ECO:0000256" key="1">
    <source>
        <dbReference type="SAM" id="Phobius"/>
    </source>
</evidence>
<dbReference type="EMBL" id="JH597761">
    <property type="protein sequence ID" value="EHP70834.1"/>
    <property type="molecule type" value="Genomic_DNA"/>
</dbReference>
<proteinExistence type="predicted"/>
<gene>
    <name evidence="2" type="ORF">MetMK1DRAFT_00013380</name>
</gene>
<reference evidence="2 3" key="1">
    <citation type="submission" date="2012-01" db="EMBL/GenBank/DDBJ databases">
        <title>Improved High-Quality Draft sequence of Metallosphaera yellowstonensis MK1.</title>
        <authorList>
            <consortium name="US DOE Joint Genome Institute"/>
            <person name="Lucas S."/>
            <person name="Han J."/>
            <person name="Cheng J.-F."/>
            <person name="Goodwin L."/>
            <person name="Pitluck S."/>
            <person name="Peters L."/>
            <person name="Teshima H."/>
            <person name="Detter J.C."/>
            <person name="Han C."/>
            <person name="Tapia R."/>
            <person name="Land M."/>
            <person name="Hauser L."/>
            <person name="Kyrpides N."/>
            <person name="Kozubal M."/>
            <person name="Macur R.E."/>
            <person name="Jay Z."/>
            <person name="Inskeep W."/>
            <person name="Woyke T."/>
        </authorList>
    </citation>
    <scope>NUCLEOTIDE SEQUENCE [LARGE SCALE GENOMIC DNA]</scope>
    <source>
        <strain evidence="2 3">MK1</strain>
    </source>
</reference>
<dbReference type="eggNOG" id="arCOG07715">
    <property type="taxonomic scope" value="Archaea"/>
</dbReference>
<dbReference type="HOGENOM" id="CLU_1318560_0_0_2"/>
<dbReference type="Proteomes" id="UP000003980">
    <property type="component" value="Unassembled WGS sequence"/>
</dbReference>
<keyword evidence="1" id="KW-0472">Membrane</keyword>
<dbReference type="STRING" id="671065.MetMK1DRAFT_00013380"/>
<sequence length="208" mass="22678">MGLNVALLLLLMASASHTFPLHITIEGGQAIVVLYYGNGTFLTINGNTTVYLPNQSVQAEVVSFQPFSTVLINGLARQNITFFPETMNSINVTLVPTSYTLTINVVGNGTVKVKFQNSTSAIVTSRVSFKVRGGEIVYLSALALPGNVLRGWSDNVSSQERWILMYNNTNLTAVFVKAPPHKDIQDLNLAGVGLLLTVGGIYWIFRRK</sequence>
<name>H2C3L3_9CREN</name>
<dbReference type="AlphaFoldDB" id="H2C3L3"/>
<protein>
    <recommendedName>
        <fullName evidence="4">Bacterial repeat domain-containing protein</fullName>
    </recommendedName>
</protein>
<feature type="transmembrane region" description="Helical" evidence="1">
    <location>
        <begin position="187"/>
        <end position="205"/>
    </location>
</feature>
<keyword evidence="1" id="KW-0812">Transmembrane</keyword>
<evidence type="ECO:0000313" key="2">
    <source>
        <dbReference type="EMBL" id="EHP70834.1"/>
    </source>
</evidence>
<keyword evidence="1" id="KW-1133">Transmembrane helix</keyword>
<organism evidence="2 3">
    <name type="scientific">Metallosphaera yellowstonensis MK1</name>
    <dbReference type="NCBI Taxonomy" id="671065"/>
    <lineage>
        <taxon>Archaea</taxon>
        <taxon>Thermoproteota</taxon>
        <taxon>Thermoprotei</taxon>
        <taxon>Sulfolobales</taxon>
        <taxon>Sulfolobaceae</taxon>
        <taxon>Metallosphaera</taxon>
    </lineage>
</organism>
<keyword evidence="3" id="KW-1185">Reference proteome</keyword>
<accession>H2C3L3</accession>
<evidence type="ECO:0008006" key="4">
    <source>
        <dbReference type="Google" id="ProtNLM"/>
    </source>
</evidence>